<dbReference type="EMBL" id="DYUB01000298">
    <property type="protein sequence ID" value="HJG97310.1"/>
    <property type="molecule type" value="Genomic_DNA"/>
</dbReference>
<dbReference type="InterPro" id="IPR011990">
    <property type="entry name" value="TPR-like_helical_dom_sf"/>
</dbReference>
<organism evidence="1 2">
    <name type="scientific">Romboutsia timonensis</name>
    <dbReference type="NCBI Taxonomy" id="1776391"/>
    <lineage>
        <taxon>Bacteria</taxon>
        <taxon>Bacillati</taxon>
        <taxon>Bacillota</taxon>
        <taxon>Clostridia</taxon>
        <taxon>Peptostreptococcales</taxon>
        <taxon>Peptostreptococcaceae</taxon>
        <taxon>Romboutsia</taxon>
    </lineage>
</organism>
<evidence type="ECO:0000313" key="1">
    <source>
        <dbReference type="EMBL" id="HJG97310.1"/>
    </source>
</evidence>
<sequence length="271" mass="31638">MSINDIFKEMFSEKKRERELKFQQEIIRKSLQDQGHNINDFEKGLELLEIEDYENAILYLTRCADNDNSQAQYELGLLLKEGLGTDKDTVKAKEYLIKAYKNGFKRAGLLLRELRYEENENLKKDIDIEFENKISDLGFTIDIPKNWIKLDPKNKNCFDAVAIDSFDEDIIFNIKMQVFFIEIPDNMSYCIDLERIANNMGYIESVNFNNGNCNGKLICGEGIDGTYEYIFVSKGTRGIYDLRVIVDKYLEPIYEGIIDHIIYSFDIIDKI</sequence>
<accession>A0A921N2T5</accession>
<protein>
    <recommendedName>
        <fullName evidence="3">Sel1 repeat family protein</fullName>
    </recommendedName>
</protein>
<gene>
    <name evidence="1" type="ORF">K8V90_09435</name>
</gene>
<dbReference type="InterPro" id="IPR006597">
    <property type="entry name" value="Sel1-like"/>
</dbReference>
<reference evidence="1" key="2">
    <citation type="submission" date="2021-09" db="EMBL/GenBank/DDBJ databases">
        <authorList>
            <person name="Gilroy R."/>
        </authorList>
    </citation>
    <scope>NUCLEOTIDE SEQUENCE</scope>
    <source>
        <strain evidence="1">1277</strain>
    </source>
</reference>
<dbReference type="Proteomes" id="UP000776700">
    <property type="component" value="Unassembled WGS sequence"/>
</dbReference>
<comment type="caution">
    <text evidence="1">The sequence shown here is derived from an EMBL/GenBank/DDBJ whole genome shotgun (WGS) entry which is preliminary data.</text>
</comment>
<dbReference type="SMART" id="SM00671">
    <property type="entry name" value="SEL1"/>
    <property type="match status" value="1"/>
</dbReference>
<evidence type="ECO:0000313" key="2">
    <source>
        <dbReference type="Proteomes" id="UP000776700"/>
    </source>
</evidence>
<evidence type="ECO:0008006" key="3">
    <source>
        <dbReference type="Google" id="ProtNLM"/>
    </source>
</evidence>
<proteinExistence type="predicted"/>
<reference evidence="1" key="1">
    <citation type="journal article" date="2021" name="PeerJ">
        <title>Extensive microbial diversity within the chicken gut microbiome revealed by metagenomics and culture.</title>
        <authorList>
            <person name="Gilroy R."/>
            <person name="Ravi A."/>
            <person name="Getino M."/>
            <person name="Pursley I."/>
            <person name="Horton D.L."/>
            <person name="Alikhan N.F."/>
            <person name="Baker D."/>
            <person name="Gharbi K."/>
            <person name="Hall N."/>
            <person name="Watson M."/>
            <person name="Adriaenssens E.M."/>
            <person name="Foster-Nyarko E."/>
            <person name="Jarju S."/>
            <person name="Secka A."/>
            <person name="Antonio M."/>
            <person name="Oren A."/>
            <person name="Chaudhuri R.R."/>
            <person name="La Ragione R."/>
            <person name="Hildebrand F."/>
            <person name="Pallen M.J."/>
        </authorList>
    </citation>
    <scope>NUCLEOTIDE SEQUENCE</scope>
    <source>
        <strain evidence="1">1277</strain>
    </source>
</reference>
<dbReference type="Gene3D" id="1.25.40.10">
    <property type="entry name" value="Tetratricopeptide repeat domain"/>
    <property type="match status" value="1"/>
</dbReference>
<dbReference type="Pfam" id="PF08238">
    <property type="entry name" value="Sel1"/>
    <property type="match status" value="1"/>
</dbReference>
<dbReference type="AlphaFoldDB" id="A0A921N2T5"/>
<name>A0A921N2T5_9FIRM</name>
<dbReference type="SUPFAM" id="SSF81901">
    <property type="entry name" value="HCP-like"/>
    <property type="match status" value="1"/>
</dbReference>